<accession>A0A6G1QR13</accession>
<reference evidence="2" key="2">
    <citation type="submission" date="2019-02" db="EMBL/GenBank/DDBJ databases">
        <title>Opniocepnalus argus Var Kimnra genome.</title>
        <authorList>
            <person name="Zhou C."/>
            <person name="Xiao S."/>
        </authorList>
    </citation>
    <scope>NUCLEOTIDE SEQUENCE [LARGE SCALE GENOMIC DNA]</scope>
</reference>
<dbReference type="Proteomes" id="UP000503349">
    <property type="component" value="Chromosome 20"/>
</dbReference>
<keyword evidence="2" id="KW-1185">Reference proteome</keyword>
<evidence type="ECO:0000313" key="2">
    <source>
        <dbReference type="Proteomes" id="UP000503349"/>
    </source>
</evidence>
<protein>
    <submittedName>
        <fullName evidence="1">Uncharacterized protein</fullName>
    </submittedName>
</protein>
<dbReference type="EMBL" id="CM015731">
    <property type="protein sequence ID" value="KAF3704769.1"/>
    <property type="molecule type" value="Genomic_DNA"/>
</dbReference>
<reference evidence="1 2" key="1">
    <citation type="submission" date="2019-02" db="EMBL/GenBank/DDBJ databases">
        <title>Opniocepnalus argus genome.</title>
        <authorList>
            <person name="Zhou C."/>
            <person name="Xiao S."/>
        </authorList>
    </citation>
    <scope>NUCLEOTIDE SEQUENCE [LARGE SCALE GENOMIC DNA]</scope>
    <source>
        <strain evidence="1">OARG1902GOOAL</strain>
        <tissue evidence="1">Muscle</tissue>
    </source>
</reference>
<evidence type="ECO:0000313" key="1">
    <source>
        <dbReference type="EMBL" id="KAF3704769.1"/>
    </source>
</evidence>
<dbReference type="AlphaFoldDB" id="A0A6G1QR13"/>
<organism evidence="1 2">
    <name type="scientific">Channa argus</name>
    <name type="common">Northern snakehead</name>
    <name type="synonym">Ophicephalus argus</name>
    <dbReference type="NCBI Taxonomy" id="215402"/>
    <lineage>
        <taxon>Eukaryota</taxon>
        <taxon>Metazoa</taxon>
        <taxon>Chordata</taxon>
        <taxon>Craniata</taxon>
        <taxon>Vertebrata</taxon>
        <taxon>Euteleostomi</taxon>
        <taxon>Actinopterygii</taxon>
        <taxon>Neopterygii</taxon>
        <taxon>Teleostei</taxon>
        <taxon>Neoteleostei</taxon>
        <taxon>Acanthomorphata</taxon>
        <taxon>Anabantaria</taxon>
        <taxon>Anabantiformes</taxon>
        <taxon>Channoidei</taxon>
        <taxon>Channidae</taxon>
        <taxon>Channa</taxon>
    </lineage>
</organism>
<sequence>MCLSITCCQPAVEAAASTHTPTPALGQLNMTLLYTLHCDKGDREYILQWLGAGCQDCQNFTLQQQCGGTRCDRAKSSGGESREILYL</sequence>
<gene>
    <name evidence="1" type="ORF">EXN66_Car020459</name>
</gene>
<proteinExistence type="predicted"/>
<name>A0A6G1QR13_CHAAH</name>